<sequence length="222" mass="23944">MAELGLPAPFAADLVLPDAPTGLLVIAFSSIGHDPSRMPAPEFRRMAIGTDRAALFFRDQSRSWASHPGWAGALRQAVAAVPQPIRRIVTLGVSMGAVSALRAAEVLPVDAVLAFGPQHDLRNEARWSDWTADQTIPPCPLPAGPWITLCHGMQDDAAQAMAFPMQEQVDHLLFPKLGHSTLAPHLKTHGLQGMVDALCRGDRRRLLAIAQAAGGQRRQLPR</sequence>
<dbReference type="RefSeq" id="WP_335421528.1">
    <property type="nucleotide sequence ID" value="NZ_JBALHR010000003.1"/>
</dbReference>
<evidence type="ECO:0000313" key="1">
    <source>
        <dbReference type="EMBL" id="MEH7828018.1"/>
    </source>
</evidence>
<accession>A0ABU8BTJ9</accession>
<comment type="caution">
    <text evidence="1">The sequence shown here is derived from an EMBL/GenBank/DDBJ whole genome shotgun (WGS) entry which is preliminary data.</text>
</comment>
<gene>
    <name evidence="1" type="ORF">V6590_07645</name>
</gene>
<organism evidence="1 2">
    <name type="scientific">Gemmobacter denitrificans</name>
    <dbReference type="NCBI Taxonomy" id="3123040"/>
    <lineage>
        <taxon>Bacteria</taxon>
        <taxon>Pseudomonadati</taxon>
        <taxon>Pseudomonadota</taxon>
        <taxon>Alphaproteobacteria</taxon>
        <taxon>Rhodobacterales</taxon>
        <taxon>Paracoccaceae</taxon>
        <taxon>Gemmobacter</taxon>
    </lineage>
</organism>
<evidence type="ECO:0000313" key="2">
    <source>
        <dbReference type="Proteomes" id="UP001431963"/>
    </source>
</evidence>
<dbReference type="SUPFAM" id="SSF53474">
    <property type="entry name" value="alpha/beta-Hydrolases"/>
    <property type="match status" value="1"/>
</dbReference>
<name>A0ABU8BTJ9_9RHOB</name>
<dbReference type="Gene3D" id="3.40.50.1820">
    <property type="entry name" value="alpha/beta hydrolase"/>
    <property type="match status" value="1"/>
</dbReference>
<reference evidence="1" key="1">
    <citation type="submission" date="2024-02" db="EMBL/GenBank/DDBJ databases">
        <title>Genome sequences of strain Gemmobacter sp. JM10B15.</title>
        <authorList>
            <person name="Zhang M."/>
        </authorList>
    </citation>
    <scope>NUCLEOTIDE SEQUENCE</scope>
    <source>
        <strain evidence="1">JM10B15</strain>
    </source>
</reference>
<dbReference type="InterPro" id="IPR029058">
    <property type="entry name" value="AB_hydrolase_fold"/>
</dbReference>
<dbReference type="EMBL" id="JBALHR010000003">
    <property type="protein sequence ID" value="MEH7828018.1"/>
    <property type="molecule type" value="Genomic_DNA"/>
</dbReference>
<keyword evidence="2" id="KW-1185">Reference proteome</keyword>
<dbReference type="Proteomes" id="UP001431963">
    <property type="component" value="Unassembled WGS sequence"/>
</dbReference>
<evidence type="ECO:0008006" key="3">
    <source>
        <dbReference type="Google" id="ProtNLM"/>
    </source>
</evidence>
<protein>
    <recommendedName>
        <fullName evidence="3">Alpha/beta hydrolase</fullName>
    </recommendedName>
</protein>
<proteinExistence type="predicted"/>